<dbReference type="GO" id="GO:0004519">
    <property type="term" value="F:endonuclease activity"/>
    <property type="evidence" value="ECO:0007669"/>
    <property type="project" value="InterPro"/>
</dbReference>
<keyword evidence="2" id="KW-1185">Reference proteome</keyword>
<sequence>MVESTALLTAAILSDAESKGGAGTYAVRAAYAAAFSRYVFLGF</sequence>
<accession>A0A135T8E4</accession>
<dbReference type="GO" id="GO:0090730">
    <property type="term" value="C:Las1 complex"/>
    <property type="evidence" value="ECO:0007669"/>
    <property type="project" value="InterPro"/>
</dbReference>
<dbReference type="EMBL" id="JFFI01002073">
    <property type="protein sequence ID" value="KXH44403.1"/>
    <property type="molecule type" value="Genomic_DNA"/>
</dbReference>
<gene>
    <name evidence="1" type="ORF">CSAL01_13722</name>
</gene>
<dbReference type="GO" id="GO:0006364">
    <property type="term" value="P:rRNA processing"/>
    <property type="evidence" value="ECO:0007669"/>
    <property type="project" value="InterPro"/>
</dbReference>
<protein>
    <submittedName>
        <fullName evidence="1">Uncharacterized protein</fullName>
    </submittedName>
</protein>
<dbReference type="InterPro" id="IPR007174">
    <property type="entry name" value="Las1"/>
</dbReference>
<dbReference type="Pfam" id="PF04031">
    <property type="entry name" value="Las1"/>
    <property type="match status" value="1"/>
</dbReference>
<dbReference type="Proteomes" id="UP000070121">
    <property type="component" value="Unassembled WGS sequence"/>
</dbReference>
<proteinExistence type="predicted"/>
<comment type="caution">
    <text evidence="1">The sequence shown here is derived from an EMBL/GenBank/DDBJ whole genome shotgun (WGS) entry which is preliminary data.</text>
</comment>
<organism evidence="1 2">
    <name type="scientific">Colletotrichum salicis</name>
    <dbReference type="NCBI Taxonomy" id="1209931"/>
    <lineage>
        <taxon>Eukaryota</taxon>
        <taxon>Fungi</taxon>
        <taxon>Dikarya</taxon>
        <taxon>Ascomycota</taxon>
        <taxon>Pezizomycotina</taxon>
        <taxon>Sordariomycetes</taxon>
        <taxon>Hypocreomycetidae</taxon>
        <taxon>Glomerellales</taxon>
        <taxon>Glomerellaceae</taxon>
        <taxon>Colletotrichum</taxon>
        <taxon>Colletotrichum acutatum species complex</taxon>
    </lineage>
</organism>
<dbReference type="AlphaFoldDB" id="A0A135T8E4"/>
<evidence type="ECO:0000313" key="1">
    <source>
        <dbReference type="EMBL" id="KXH44403.1"/>
    </source>
</evidence>
<evidence type="ECO:0000313" key="2">
    <source>
        <dbReference type="Proteomes" id="UP000070121"/>
    </source>
</evidence>
<reference evidence="1 2" key="1">
    <citation type="submission" date="2014-02" db="EMBL/GenBank/DDBJ databases">
        <title>The genome sequence of Colletotrichum salicis CBS 607.94.</title>
        <authorList>
            <person name="Baroncelli R."/>
            <person name="Thon M.R."/>
        </authorList>
    </citation>
    <scope>NUCLEOTIDE SEQUENCE [LARGE SCALE GENOMIC DNA]</scope>
    <source>
        <strain evidence="1 2">CBS 607.94</strain>
    </source>
</reference>
<name>A0A135T8E4_9PEZI</name>